<evidence type="ECO:0000259" key="1">
    <source>
        <dbReference type="PROSITE" id="PS50983"/>
    </source>
</evidence>
<sequence>MSPHQPRVVSLLPSATEIVCAAGGEALLVGRSHECDWPPGVRDRPVLTAARTKFVDSQQMHDAVVETLKKDGDAGMGLYTVDAALMEELAPHIIVTQSLCEVCSVDMRLVEKLCGQLRPRPNIISLNPFSLDEVLQDCLTIGAAMGKEEEAERVVESLRGRVDAVLAFVASQPPLARPTVGWMEWTEPIFCAGHWTPQLIGMAGGQHPLNPPKDGAGAAASRAIHNDEFVASDPDWVVVAPCGFDMDQTKRELARITGQDWWRGLRAVREGRVALVDGNQMFNRPGPRLVEGLEFLAGLLHGRHDLIPQGFPWEWWRPAEDEGAPATAVVNGGSAVAGGVDGAGA</sequence>
<evidence type="ECO:0000313" key="3">
    <source>
        <dbReference type="Proteomes" id="UP000054498"/>
    </source>
</evidence>
<accession>A0A0D2K1K8</accession>
<protein>
    <submittedName>
        <fullName evidence="2">Iron complex transport systemsubstrate-binding protein</fullName>
    </submittedName>
</protein>
<dbReference type="Pfam" id="PF01497">
    <property type="entry name" value="Peripla_BP_2"/>
    <property type="match status" value="1"/>
</dbReference>
<organism evidence="2 3">
    <name type="scientific">Monoraphidium neglectum</name>
    <dbReference type="NCBI Taxonomy" id="145388"/>
    <lineage>
        <taxon>Eukaryota</taxon>
        <taxon>Viridiplantae</taxon>
        <taxon>Chlorophyta</taxon>
        <taxon>core chlorophytes</taxon>
        <taxon>Chlorophyceae</taxon>
        <taxon>CS clade</taxon>
        <taxon>Sphaeropleales</taxon>
        <taxon>Selenastraceae</taxon>
        <taxon>Monoraphidium</taxon>
    </lineage>
</organism>
<dbReference type="OrthoDB" id="274765at2759"/>
<dbReference type="Proteomes" id="UP000054498">
    <property type="component" value="Unassembled WGS sequence"/>
</dbReference>
<keyword evidence="3" id="KW-1185">Reference proteome</keyword>
<dbReference type="SUPFAM" id="SSF53807">
    <property type="entry name" value="Helical backbone' metal receptor"/>
    <property type="match status" value="1"/>
</dbReference>
<reference evidence="2 3" key="1">
    <citation type="journal article" date="2013" name="BMC Genomics">
        <title>Reconstruction of the lipid metabolism for the microalga Monoraphidium neglectum from its genome sequence reveals characteristics suitable for biofuel production.</title>
        <authorList>
            <person name="Bogen C."/>
            <person name="Al-Dilaimi A."/>
            <person name="Albersmeier A."/>
            <person name="Wichmann J."/>
            <person name="Grundmann M."/>
            <person name="Rupp O."/>
            <person name="Lauersen K.J."/>
            <person name="Blifernez-Klassen O."/>
            <person name="Kalinowski J."/>
            <person name="Goesmann A."/>
            <person name="Mussgnug J.H."/>
            <person name="Kruse O."/>
        </authorList>
    </citation>
    <scope>NUCLEOTIDE SEQUENCE [LARGE SCALE GENOMIC DNA]</scope>
    <source>
        <strain evidence="2 3">SAG 48.87</strain>
    </source>
</reference>
<dbReference type="KEGG" id="mng:MNEG_3479"/>
<dbReference type="PANTHER" id="PTHR42860">
    <property type="entry name" value="VITAMIN B12-BINDING PROTEIN"/>
    <property type="match status" value="1"/>
</dbReference>
<dbReference type="PANTHER" id="PTHR42860:SF1">
    <property type="entry name" value="VITAMIN B12-BINDING PROTEIN"/>
    <property type="match status" value="1"/>
</dbReference>
<dbReference type="Gene3D" id="3.40.50.1980">
    <property type="entry name" value="Nitrogenase molybdenum iron protein domain"/>
    <property type="match status" value="2"/>
</dbReference>
<dbReference type="RefSeq" id="XP_013903497.1">
    <property type="nucleotide sequence ID" value="XM_014048043.1"/>
</dbReference>
<dbReference type="PROSITE" id="PS50983">
    <property type="entry name" value="FE_B12_PBP"/>
    <property type="match status" value="1"/>
</dbReference>
<dbReference type="AlphaFoldDB" id="A0A0D2K1K8"/>
<dbReference type="GeneID" id="25736357"/>
<gene>
    <name evidence="2" type="ORF">MNEG_3479</name>
</gene>
<dbReference type="InterPro" id="IPR002491">
    <property type="entry name" value="ABC_transptr_periplasmic_BD"/>
</dbReference>
<name>A0A0D2K1K8_9CHLO</name>
<dbReference type="EMBL" id="KK100658">
    <property type="protein sequence ID" value="KIZ04478.1"/>
    <property type="molecule type" value="Genomic_DNA"/>
</dbReference>
<feature type="domain" description="Fe/B12 periplasmic-binding" evidence="1">
    <location>
        <begin position="7"/>
        <end position="304"/>
    </location>
</feature>
<proteinExistence type="predicted"/>
<evidence type="ECO:0000313" key="2">
    <source>
        <dbReference type="EMBL" id="KIZ04478.1"/>
    </source>
</evidence>
<dbReference type="InterPro" id="IPR051030">
    <property type="entry name" value="Vitamin_B12-ABC_binding"/>
</dbReference>